<proteinExistence type="inferred from homology"/>
<evidence type="ECO:0000313" key="7">
    <source>
        <dbReference type="Proteomes" id="UP000036166"/>
    </source>
</evidence>
<feature type="domain" description="Alpha galactosidase C-terminal" evidence="5">
    <location>
        <begin position="607"/>
        <end position="671"/>
    </location>
</feature>
<dbReference type="Gene3D" id="2.60.40.1180">
    <property type="entry name" value="Golgi alpha-mannosidase II"/>
    <property type="match status" value="1"/>
</dbReference>
<keyword evidence="2" id="KW-0732">Signal</keyword>
<dbReference type="AlphaFoldDB" id="A0A0J6CG88"/>
<dbReference type="EMBL" id="LFJV01000006">
    <property type="protein sequence ID" value="KMM35221.1"/>
    <property type="molecule type" value="Genomic_DNA"/>
</dbReference>
<evidence type="ECO:0000313" key="6">
    <source>
        <dbReference type="EMBL" id="KMM35221.1"/>
    </source>
</evidence>
<accession>A0A0J6CG88</accession>
<dbReference type="GO" id="GO:0004553">
    <property type="term" value="F:hydrolase activity, hydrolyzing O-glycosyl compounds"/>
    <property type="evidence" value="ECO:0007669"/>
    <property type="project" value="InterPro"/>
</dbReference>
<keyword evidence="4" id="KW-0326">Glycosidase</keyword>
<keyword evidence="3" id="KW-0378">Hydrolase</keyword>
<dbReference type="PROSITE" id="PS51257">
    <property type="entry name" value="PROKAR_LIPOPROTEIN"/>
    <property type="match status" value="1"/>
</dbReference>
<sequence length="674" mass="76036">MKLSINYQYMKLINLNLLLLLALLVSCGESSVSSGKWTVSYDQVQKGHRIEKENQLLSDGVYASYKLGNKLVTTRDYKKSSSKVTAISDAFGQGSLLQVTYTDSNLPTLVQSFYIYPEKDYLLTEFTLQGGAADVESNYMAPVTIDRMPAVLAEGDNRALFQPFDNDCWIRYQSHPLTFDQLRSYEVATVFNNDDRKGFVIGSVEHSDWKTGIDMGKGDRNNIGSLVCFGGVADSLTRDSKAHGALKGKMVKSPKVFFGIFNDWRAGLEEYGKANAVVAPVKRWPGAVTFGWNSWGALQFRLNHQNAIEVSDFFKENLQNNHFVNTDGNVTIGLDSGWNSFTEEELKDFVNHCTANGQIPGVYWTPFTDWGKHPERTIKDAPDYKFQDVYLYANGQPQELDGAYAIDPTHPAIEEMMKKTSDLFRRCGFKYVKMDFMTHGAMEADKWYNPEIRTGIQGYNYGMQLLNKYFGDMYLNLSISPVFPAHYANSRRIACDAWNKIKDTEYTLNALSYGWWQDEVYQYNDADHLVLREATEGENRARITSGAITGLYIVGDDFSKGGKQIDKDRALKFLTNPDVNAVAKGVSFSPVEGNGEKSEHQFIHHDADGTSYFAIFNYSEDEMNATISLERMGLDPAANYQAKELWSGNEQPVKEKLTVTVPAKDALLYKIRNN</sequence>
<dbReference type="InterPro" id="IPR041233">
    <property type="entry name" value="Melibiase_C"/>
</dbReference>
<dbReference type="SUPFAM" id="SSF51011">
    <property type="entry name" value="Glycosyl hydrolase domain"/>
    <property type="match status" value="1"/>
</dbReference>
<dbReference type="GO" id="GO:0005975">
    <property type="term" value="P:carbohydrate metabolic process"/>
    <property type="evidence" value="ECO:0007669"/>
    <property type="project" value="InterPro"/>
</dbReference>
<evidence type="ECO:0000259" key="5">
    <source>
        <dbReference type="Pfam" id="PF17801"/>
    </source>
</evidence>
<dbReference type="SUPFAM" id="SSF51445">
    <property type="entry name" value="(Trans)glycosidases"/>
    <property type="match status" value="1"/>
</dbReference>
<dbReference type="InterPro" id="IPR013785">
    <property type="entry name" value="Aldolase_TIM"/>
</dbReference>
<gene>
    <name evidence="6" type="ORF">ACM15_02640</name>
</gene>
<dbReference type="PANTHER" id="PTHR11452:SF75">
    <property type="entry name" value="ALPHA-GALACTOSIDASE MEL1"/>
    <property type="match status" value="1"/>
</dbReference>
<comment type="similarity">
    <text evidence="1">Belongs to the glycosyl hydrolase 27 family.</text>
</comment>
<dbReference type="PATRIC" id="fig|328812.4.peg.4424"/>
<dbReference type="Proteomes" id="UP000036166">
    <property type="component" value="Unassembled WGS sequence"/>
</dbReference>
<comment type="caution">
    <text evidence="6">The sequence shown here is derived from an EMBL/GenBank/DDBJ whole genome shotgun (WGS) entry which is preliminary data.</text>
</comment>
<evidence type="ECO:0000256" key="4">
    <source>
        <dbReference type="ARBA" id="ARBA00023295"/>
    </source>
</evidence>
<dbReference type="Gene3D" id="3.20.20.70">
    <property type="entry name" value="Aldolase class I"/>
    <property type="match status" value="1"/>
</dbReference>
<dbReference type="InterPro" id="IPR013780">
    <property type="entry name" value="Glyco_hydro_b"/>
</dbReference>
<organism evidence="6 7">
    <name type="scientific">Parabacteroides goldsteinii</name>
    <dbReference type="NCBI Taxonomy" id="328812"/>
    <lineage>
        <taxon>Bacteria</taxon>
        <taxon>Pseudomonadati</taxon>
        <taxon>Bacteroidota</taxon>
        <taxon>Bacteroidia</taxon>
        <taxon>Bacteroidales</taxon>
        <taxon>Tannerellaceae</taxon>
        <taxon>Parabacteroides</taxon>
    </lineage>
</organism>
<dbReference type="InterPro" id="IPR017853">
    <property type="entry name" value="GH"/>
</dbReference>
<dbReference type="PANTHER" id="PTHR11452">
    <property type="entry name" value="ALPHA-GALACTOSIDASE/ALPHA-N-ACETYLGALACTOSAMINIDASE"/>
    <property type="match status" value="1"/>
</dbReference>
<evidence type="ECO:0000256" key="2">
    <source>
        <dbReference type="ARBA" id="ARBA00022729"/>
    </source>
</evidence>
<protein>
    <submittedName>
        <fullName evidence="6">Alpha-galactosidase</fullName>
    </submittedName>
</protein>
<evidence type="ECO:0000256" key="1">
    <source>
        <dbReference type="ARBA" id="ARBA00009743"/>
    </source>
</evidence>
<reference evidence="6 7" key="1">
    <citation type="submission" date="2015-06" db="EMBL/GenBank/DDBJ databases">
        <title>Draft Genome Sequence of Parabacteroides goldsteinii with Putative Novel Metallo-Beta-Lactamases Isolated from a Blood Culture from a Human Patient.</title>
        <authorList>
            <person name="Krogh T.J."/>
            <person name="Agergaard C.N."/>
            <person name="Moller-Jensen J."/>
            <person name="Justesen U.S."/>
        </authorList>
    </citation>
    <scope>NUCLEOTIDE SEQUENCE [LARGE SCALE GENOMIC DNA]</scope>
    <source>
        <strain evidence="6 7">910340</strain>
    </source>
</reference>
<dbReference type="Pfam" id="PF17801">
    <property type="entry name" value="Melibiase_C"/>
    <property type="match status" value="1"/>
</dbReference>
<evidence type="ECO:0000256" key="3">
    <source>
        <dbReference type="ARBA" id="ARBA00022801"/>
    </source>
</evidence>
<name>A0A0J6CG88_9BACT</name>
<dbReference type="InterPro" id="IPR002241">
    <property type="entry name" value="Glyco_hydro_27"/>
</dbReference>